<organism evidence="3 4">
    <name type="scientific">Macrostomum lignano</name>
    <dbReference type="NCBI Taxonomy" id="282301"/>
    <lineage>
        <taxon>Eukaryota</taxon>
        <taxon>Metazoa</taxon>
        <taxon>Spiralia</taxon>
        <taxon>Lophotrochozoa</taxon>
        <taxon>Platyhelminthes</taxon>
        <taxon>Rhabditophora</taxon>
        <taxon>Macrostomorpha</taxon>
        <taxon>Macrostomida</taxon>
        <taxon>Macrostomidae</taxon>
        <taxon>Macrostomum</taxon>
    </lineage>
</organism>
<feature type="compositionally biased region" description="Low complexity" evidence="1">
    <location>
        <begin position="160"/>
        <end position="181"/>
    </location>
</feature>
<feature type="compositionally biased region" description="Polar residues" evidence="1">
    <location>
        <begin position="284"/>
        <end position="307"/>
    </location>
</feature>
<evidence type="ECO:0000313" key="3">
    <source>
        <dbReference type="Proteomes" id="UP000095280"/>
    </source>
</evidence>
<dbReference type="AlphaFoldDB" id="A0A1I8IHX0"/>
<evidence type="ECO:0000256" key="1">
    <source>
        <dbReference type="SAM" id="MobiDB-lite"/>
    </source>
</evidence>
<proteinExistence type="predicted"/>
<evidence type="ECO:0000256" key="2">
    <source>
        <dbReference type="SAM" id="Phobius"/>
    </source>
</evidence>
<keyword evidence="3" id="KW-1185">Reference proteome</keyword>
<protein>
    <submittedName>
        <fullName evidence="4">PBPe domain-containing protein</fullName>
    </submittedName>
</protein>
<keyword evidence="2" id="KW-1133">Transmembrane helix</keyword>
<name>A0A1I8IHX0_9PLAT</name>
<sequence>MSSKGDGGGSGSGGGSRCQPKDWVELSKPLLFSAGFCDTRQLQENRFSAVAIEMLREQEDRDLHPYGRGGRFEGVLYSRRVKVQVDHAKFLAWIVFAGFILLTSGAIIILAEMERRQKTLQHQQLLASVTQTPALCQYKPSTGRLPYSRRQDDGRGRPGTGARPGCPRMAAAASANCPACPELSPSEQNRQAKAVPVGRESAASRRNSGPARPTPERRRSGSSGSNSRPSGAGFGQPGEPAKPSDGQLGSRLDESHALASSSTRAKPHSAMRLQASSRKRRLRQASTGERSCSTTMRRCSLSHSSAAVQGGPPNGPGPHTGPIGDFLVRFDRRQGELRYGSASLGDYRRSYYRRQVADARLSCDGIDRGCGLRHPDDADRCCRACPRLADYLDCRDLADEIHRRRHVHSRGLDRDRCLAASPTAYQQPRPTVGCVGLEKSTGAAASFGSCLIDRLARPLLRFRLADASSSESESESEDDDEDELLLEEEDSEESDSSALGFGAVSYHWRSGRSAKRWESLSKPMCSARSWNRIFRNILLEDVVPCSLGAAVQNHAGQFGILARPQLDAPELVLKDKVALMHSEPHLKQSLNHVLDSLIQRGLVQDAPQLIEDHAQSSWCSLQQSGADLLKEADCNLNGAVRRPVEQQGENFQSQNLVSNSLVDEATRWYCSLDLSDIEACIARSLAGGM</sequence>
<reference evidence="4" key="1">
    <citation type="submission" date="2016-11" db="UniProtKB">
        <authorList>
            <consortium name="WormBaseParasite"/>
        </authorList>
    </citation>
    <scope>IDENTIFICATION</scope>
</reference>
<feature type="region of interest" description="Disordered" evidence="1">
    <location>
        <begin position="468"/>
        <end position="497"/>
    </location>
</feature>
<feature type="compositionally biased region" description="Acidic residues" evidence="1">
    <location>
        <begin position="472"/>
        <end position="495"/>
    </location>
</feature>
<dbReference type="WBParaSite" id="maker-uti_cns_0012784-snap-gene-0.6-mRNA-1">
    <property type="protein sequence ID" value="maker-uti_cns_0012784-snap-gene-0.6-mRNA-1"/>
    <property type="gene ID" value="maker-uti_cns_0012784-snap-gene-0.6"/>
</dbReference>
<accession>A0A1I8IHX0</accession>
<feature type="compositionally biased region" description="Low complexity" evidence="1">
    <location>
        <begin position="221"/>
        <end position="231"/>
    </location>
</feature>
<dbReference type="Proteomes" id="UP000095280">
    <property type="component" value="Unplaced"/>
</dbReference>
<keyword evidence="2" id="KW-0812">Transmembrane</keyword>
<keyword evidence="2" id="KW-0472">Membrane</keyword>
<evidence type="ECO:0000313" key="4">
    <source>
        <dbReference type="WBParaSite" id="maker-uti_cns_0012784-snap-gene-0.6-mRNA-1"/>
    </source>
</evidence>
<feature type="region of interest" description="Disordered" evidence="1">
    <location>
        <begin position="138"/>
        <end position="321"/>
    </location>
</feature>
<feature type="transmembrane region" description="Helical" evidence="2">
    <location>
        <begin position="90"/>
        <end position="111"/>
    </location>
</feature>